<evidence type="ECO:0000313" key="1">
    <source>
        <dbReference type="EMBL" id="KAI0030313.1"/>
    </source>
</evidence>
<reference evidence="1" key="1">
    <citation type="submission" date="2021-02" db="EMBL/GenBank/DDBJ databases">
        <authorList>
            <consortium name="DOE Joint Genome Institute"/>
            <person name="Ahrendt S."/>
            <person name="Looney B.P."/>
            <person name="Miyauchi S."/>
            <person name="Morin E."/>
            <person name="Drula E."/>
            <person name="Courty P.E."/>
            <person name="Chicoki N."/>
            <person name="Fauchery L."/>
            <person name="Kohler A."/>
            <person name="Kuo A."/>
            <person name="Labutti K."/>
            <person name="Pangilinan J."/>
            <person name="Lipzen A."/>
            <person name="Riley R."/>
            <person name="Andreopoulos W."/>
            <person name="He G."/>
            <person name="Johnson J."/>
            <person name="Barry K.W."/>
            <person name="Grigoriev I.V."/>
            <person name="Nagy L."/>
            <person name="Hibbett D."/>
            <person name="Henrissat B."/>
            <person name="Matheny P.B."/>
            <person name="Labbe J."/>
            <person name="Martin F."/>
        </authorList>
    </citation>
    <scope>NUCLEOTIDE SEQUENCE</scope>
    <source>
        <strain evidence="1">EC-137</strain>
    </source>
</reference>
<dbReference type="Proteomes" id="UP000814128">
    <property type="component" value="Unassembled WGS sequence"/>
</dbReference>
<protein>
    <submittedName>
        <fullName evidence="1">Uncharacterized protein</fullName>
    </submittedName>
</protein>
<accession>A0ACB8QER7</accession>
<comment type="caution">
    <text evidence="1">The sequence shown here is derived from an EMBL/GenBank/DDBJ whole genome shotgun (WGS) entry which is preliminary data.</text>
</comment>
<proteinExistence type="predicted"/>
<dbReference type="EMBL" id="MU273628">
    <property type="protein sequence ID" value="KAI0030313.1"/>
    <property type="molecule type" value="Genomic_DNA"/>
</dbReference>
<sequence length="548" mass="61183">MSATTLQDMGEDLCRASPTSSVSSIMSSTSKSIEAMDESLALRRSNTPKDGSSSVIEGNFSLHEKFYYADGSVEFLVENVVYKVHRSLFERQSAWFRERMQCTADDLLPGWKCHRGPLGDQFFVNHTLGEVSFSPPRIVEGPDGRIRLEDITVPAFNSFLSILYPEDYNNYDLTSQSEWADVLRLASRWSFHSIRSLAIRRLESFLPDSPLDRLVLARACNVPQWVTLALEDLSMRNEPLRESEMLRMECRDVAIVAEIRESDDQYLVRPAIRENIRNIQRRKEKTAGAVAAVEEWQELENVGDAQEQREVDGSSNVGSSCFDLKKELNSEAAITDGTWGPGALQEKVGREERRVEREAEEARKAEEARVEEEKRAEAEQLARENAEREAEAEKARLAKVAEFVRRNAAQQKARTQEAVARLSKLDEEAAAARTKAPSLISDLASDYRITLNSDGSSSRPNAQRAGSTLISNAPATKHTPPSQTAPLPSSPARPQQTPTQGKGGLWDRLSTVVATALEDAQAARVAEERRVEEGRMAERKSEAEARKA</sequence>
<gene>
    <name evidence="1" type="ORF">K488DRAFT_87883</name>
</gene>
<organism evidence="1 2">
    <name type="scientific">Vararia minispora EC-137</name>
    <dbReference type="NCBI Taxonomy" id="1314806"/>
    <lineage>
        <taxon>Eukaryota</taxon>
        <taxon>Fungi</taxon>
        <taxon>Dikarya</taxon>
        <taxon>Basidiomycota</taxon>
        <taxon>Agaricomycotina</taxon>
        <taxon>Agaricomycetes</taxon>
        <taxon>Russulales</taxon>
        <taxon>Lachnocladiaceae</taxon>
        <taxon>Vararia</taxon>
    </lineage>
</organism>
<reference evidence="1" key="2">
    <citation type="journal article" date="2022" name="New Phytol.">
        <title>Evolutionary transition to the ectomycorrhizal habit in the genomes of a hyperdiverse lineage of mushroom-forming fungi.</title>
        <authorList>
            <person name="Looney B."/>
            <person name="Miyauchi S."/>
            <person name="Morin E."/>
            <person name="Drula E."/>
            <person name="Courty P.E."/>
            <person name="Kohler A."/>
            <person name="Kuo A."/>
            <person name="LaButti K."/>
            <person name="Pangilinan J."/>
            <person name="Lipzen A."/>
            <person name="Riley R."/>
            <person name="Andreopoulos W."/>
            <person name="He G."/>
            <person name="Johnson J."/>
            <person name="Nolan M."/>
            <person name="Tritt A."/>
            <person name="Barry K.W."/>
            <person name="Grigoriev I.V."/>
            <person name="Nagy L.G."/>
            <person name="Hibbett D."/>
            <person name="Henrissat B."/>
            <person name="Matheny P.B."/>
            <person name="Labbe J."/>
            <person name="Martin F.M."/>
        </authorList>
    </citation>
    <scope>NUCLEOTIDE SEQUENCE</scope>
    <source>
        <strain evidence="1">EC-137</strain>
    </source>
</reference>
<keyword evidence="2" id="KW-1185">Reference proteome</keyword>
<name>A0ACB8QER7_9AGAM</name>
<evidence type="ECO:0000313" key="2">
    <source>
        <dbReference type="Proteomes" id="UP000814128"/>
    </source>
</evidence>